<feature type="region of interest" description="Disordered" evidence="2">
    <location>
        <begin position="1005"/>
        <end position="1058"/>
    </location>
</feature>
<feature type="compositionally biased region" description="Low complexity" evidence="2">
    <location>
        <begin position="570"/>
        <end position="579"/>
    </location>
</feature>
<name>A0AAD8R303_LOLMU</name>
<evidence type="ECO:0000256" key="2">
    <source>
        <dbReference type="SAM" id="MobiDB-lite"/>
    </source>
</evidence>
<feature type="region of interest" description="Disordered" evidence="2">
    <location>
        <begin position="538"/>
        <end position="603"/>
    </location>
</feature>
<feature type="compositionally biased region" description="Polar residues" evidence="2">
    <location>
        <begin position="538"/>
        <end position="551"/>
    </location>
</feature>
<dbReference type="PANTHER" id="PTHR33026">
    <property type="entry name" value="OS06G0360600 PROTEIN"/>
    <property type="match status" value="1"/>
</dbReference>
<dbReference type="EMBL" id="JAUUTY010000006">
    <property type="protein sequence ID" value="KAK1613868.1"/>
    <property type="molecule type" value="Genomic_DNA"/>
</dbReference>
<feature type="region of interest" description="Disordered" evidence="2">
    <location>
        <begin position="425"/>
        <end position="526"/>
    </location>
</feature>
<feature type="region of interest" description="Disordered" evidence="2">
    <location>
        <begin position="1"/>
        <end position="59"/>
    </location>
</feature>
<keyword evidence="1" id="KW-0175">Coiled coil</keyword>
<proteinExistence type="predicted"/>
<dbReference type="InterPro" id="IPR007321">
    <property type="entry name" value="Transposase_28"/>
</dbReference>
<dbReference type="PANTHER" id="PTHR33026:SF7">
    <property type="entry name" value="OS03G0100275 PROTEIN"/>
    <property type="match status" value="1"/>
</dbReference>
<dbReference type="AlphaFoldDB" id="A0AAD8R303"/>
<evidence type="ECO:0000259" key="3">
    <source>
        <dbReference type="Pfam" id="PF04195"/>
    </source>
</evidence>
<feature type="domain" description="Transposase (putative) gypsy type" evidence="3">
    <location>
        <begin position="101"/>
        <end position="168"/>
    </location>
</feature>
<feature type="compositionally biased region" description="Low complexity" evidence="2">
    <location>
        <begin position="8"/>
        <end position="21"/>
    </location>
</feature>
<reference evidence="4" key="1">
    <citation type="submission" date="2023-07" db="EMBL/GenBank/DDBJ databases">
        <title>A chromosome-level genome assembly of Lolium multiflorum.</title>
        <authorList>
            <person name="Chen Y."/>
            <person name="Copetti D."/>
            <person name="Kolliker R."/>
            <person name="Studer B."/>
        </authorList>
    </citation>
    <scope>NUCLEOTIDE SEQUENCE</scope>
    <source>
        <strain evidence="4">02402/16</strain>
        <tissue evidence="4">Leaf</tissue>
    </source>
</reference>
<evidence type="ECO:0000313" key="4">
    <source>
        <dbReference type="EMBL" id="KAK1613868.1"/>
    </source>
</evidence>
<keyword evidence="5" id="KW-1185">Reference proteome</keyword>
<feature type="region of interest" description="Disordered" evidence="2">
    <location>
        <begin position="376"/>
        <end position="403"/>
    </location>
</feature>
<organism evidence="4 5">
    <name type="scientific">Lolium multiflorum</name>
    <name type="common">Italian ryegrass</name>
    <name type="synonym">Lolium perenne subsp. multiflorum</name>
    <dbReference type="NCBI Taxonomy" id="4521"/>
    <lineage>
        <taxon>Eukaryota</taxon>
        <taxon>Viridiplantae</taxon>
        <taxon>Streptophyta</taxon>
        <taxon>Embryophyta</taxon>
        <taxon>Tracheophyta</taxon>
        <taxon>Spermatophyta</taxon>
        <taxon>Magnoliopsida</taxon>
        <taxon>Liliopsida</taxon>
        <taxon>Poales</taxon>
        <taxon>Poaceae</taxon>
        <taxon>BOP clade</taxon>
        <taxon>Pooideae</taxon>
        <taxon>Poodae</taxon>
        <taxon>Poeae</taxon>
        <taxon>Poeae Chloroplast Group 2 (Poeae type)</taxon>
        <taxon>Loliodinae</taxon>
        <taxon>Loliinae</taxon>
        <taxon>Lolium</taxon>
    </lineage>
</organism>
<gene>
    <name evidence="4" type="ORF">QYE76_019385</name>
</gene>
<accession>A0AAD8R303</accession>
<feature type="coiled-coil region" evidence="1">
    <location>
        <begin position="734"/>
        <end position="833"/>
    </location>
</feature>
<comment type="caution">
    <text evidence="4">The sequence shown here is derived from an EMBL/GenBank/DDBJ whole genome shotgun (WGS) entry which is preliminary data.</text>
</comment>
<evidence type="ECO:0000256" key="1">
    <source>
        <dbReference type="SAM" id="Coils"/>
    </source>
</evidence>
<feature type="compositionally biased region" description="Low complexity" evidence="2">
    <location>
        <begin position="588"/>
        <end position="602"/>
    </location>
</feature>
<feature type="compositionally biased region" description="Acidic residues" evidence="2">
    <location>
        <begin position="1017"/>
        <end position="1033"/>
    </location>
</feature>
<dbReference type="Proteomes" id="UP001231189">
    <property type="component" value="Unassembled WGS sequence"/>
</dbReference>
<dbReference type="Pfam" id="PF04195">
    <property type="entry name" value="Transposase_28"/>
    <property type="match status" value="1"/>
</dbReference>
<feature type="compositionally biased region" description="Basic residues" evidence="2">
    <location>
        <begin position="379"/>
        <end position="390"/>
    </location>
</feature>
<sequence>MSSGEYVSDSTGSSQHSGSTGRLEAEIDRMNISFSAPEAGAGKGQEASSSNQAITRGAWKGSDVKQPEIDWLYHSRRIPAEVSCRLPRGEVEPAPEAGEYVVFSAHFERGFGLPASNFFREFLDFYKLQPHHLPGNAIFYLSCFVSFMEAYVGLLPSKEAFARFFGLRINLVQGKNIPNPKPPVQCGSCIISARQGSPFFKFSGLESCRAWQQTFFYVKNKGTADFINLPAYLPGTPSKTNWTYNPGTNHIETNRIVRFLENLKKDTGICSDDIIRAFISRRVLPLQRRAHKMSQMCGPRDPTKITSFTLSKEDVVLKARQICQTEMPMDWEWGLLPLCSKNPPTAETCERFPRITAEALQGPIRKRALDKEDLDPHAAGHKHKMGRTHTSRPDLPSASANPPIVEHATPLEAVVGQEFLDKLATRGQKKKAPAPEAGTSDAPPPKRSRTETVAGKVVTSKRYRKREMPVSSGPPLKIAKSATGMRPESTEGAARAPSPPQQSSKFKTPAPPTGAGTKMPGGRNLWFLPSREDYDINCLSSKSVPDSSVPANPSPARDALEAPTPPPAAPASKPAAGRPTTPSQDPTAVASAASSPSSGSRSLVLHASRAAHVAGETASAQLGRITELTRGGADLGHLADYAEKWNRADLSPSTLGLGKDRLPVVDPAGPRSTGQHFGQLRRAVKEFDTAWHDANHNVANTFDTRKRLFEELLWEHRELSEAHSKCQAVPESTIKDLSDQLATLKAEKEQLAKEHQEALDAQRKVTAELKDKLMESEVRHSQELKDAKAAAETKLDDTLKEFTNSNAVLRTELEEESKVRKAAEERIAALTTDQAAYDQLVMQADALAFKLFPDSQVHASKKVAEYRAKQPTTNPDAPWDSYEHLVALAARICLMRAVDRHLVELPKRAIEIFKVLWPEEAVPVNLTLISDRLKDACRRFREWKCSAARAGADAALRITCSWYEDLDLDAFHSIRGDAPTDTDPVLSAKRQDRAYRIAEFAQTHTFIPPPSGVRDEISDDEEDAEDEEDEETAEGSAPPEQGDAPPEASKAGPQPPVA</sequence>
<evidence type="ECO:0000313" key="5">
    <source>
        <dbReference type="Proteomes" id="UP001231189"/>
    </source>
</evidence>
<protein>
    <recommendedName>
        <fullName evidence="3">Transposase (putative) gypsy type domain-containing protein</fullName>
    </recommendedName>
</protein>